<dbReference type="PANTHER" id="PTHR14614">
    <property type="entry name" value="HEPATOCELLULAR CARCINOMA-ASSOCIATED ANTIGEN"/>
    <property type="match status" value="1"/>
</dbReference>
<accession>A0A9D4ZQG2</accession>
<protein>
    <submittedName>
        <fullName evidence="1">Uncharacterized protein</fullName>
    </submittedName>
</protein>
<sequence>MAVSSSASKQTVNPFLRSWAWKREHRPDKDRFDRPYIHKMVVDGCQHTLSIIQAPFSIRGFASTVWDSAIVLSKYLERWPLLVNGKRCIELGAGCGLPGITAAYLGAAHVLLTDLSENLPLLNQNVLKHNLVNKVSVAKLEWGQQADLHNIQTYDVILAADIMYDASLTAALLTTVRCIALASTRFFLAYGRNRQAEETFFEQTKQWFSVEKIDAEKLDDIYQCVDVDVFVMQKRRDL</sequence>
<dbReference type="SUPFAM" id="SSF53335">
    <property type="entry name" value="S-adenosyl-L-methionine-dependent methyltransferases"/>
    <property type="match status" value="1"/>
</dbReference>
<evidence type="ECO:0000313" key="1">
    <source>
        <dbReference type="EMBL" id="KAI5083978.1"/>
    </source>
</evidence>
<dbReference type="OrthoDB" id="413520at2759"/>
<dbReference type="InterPro" id="IPR019410">
    <property type="entry name" value="Methyltransf_16"/>
</dbReference>
<comment type="caution">
    <text evidence="1">The sequence shown here is derived from an EMBL/GenBank/DDBJ whole genome shotgun (WGS) entry which is preliminary data.</text>
</comment>
<dbReference type="PANTHER" id="PTHR14614:SF154">
    <property type="entry name" value="PROTEIN N-LYSINE METHYLTRANSFERASE METTL21A"/>
    <property type="match status" value="1"/>
</dbReference>
<evidence type="ECO:0000313" key="2">
    <source>
        <dbReference type="Proteomes" id="UP000886520"/>
    </source>
</evidence>
<name>A0A9D4ZQG2_ADICA</name>
<dbReference type="Gene3D" id="3.40.50.150">
    <property type="entry name" value="Vaccinia Virus protein VP39"/>
    <property type="match status" value="1"/>
</dbReference>
<dbReference type="InterPro" id="IPR029063">
    <property type="entry name" value="SAM-dependent_MTases_sf"/>
</dbReference>
<dbReference type="Proteomes" id="UP000886520">
    <property type="component" value="Chromosome 1"/>
</dbReference>
<dbReference type="AlphaFoldDB" id="A0A9D4ZQG2"/>
<gene>
    <name evidence="1" type="ORF">GOP47_0000147</name>
</gene>
<dbReference type="EMBL" id="JABFUD020000001">
    <property type="protein sequence ID" value="KAI5083978.1"/>
    <property type="molecule type" value="Genomic_DNA"/>
</dbReference>
<organism evidence="1 2">
    <name type="scientific">Adiantum capillus-veneris</name>
    <name type="common">Maidenhair fern</name>
    <dbReference type="NCBI Taxonomy" id="13818"/>
    <lineage>
        <taxon>Eukaryota</taxon>
        <taxon>Viridiplantae</taxon>
        <taxon>Streptophyta</taxon>
        <taxon>Embryophyta</taxon>
        <taxon>Tracheophyta</taxon>
        <taxon>Polypodiopsida</taxon>
        <taxon>Polypodiidae</taxon>
        <taxon>Polypodiales</taxon>
        <taxon>Pteridineae</taxon>
        <taxon>Pteridaceae</taxon>
        <taxon>Vittarioideae</taxon>
        <taxon>Adiantum</taxon>
    </lineage>
</organism>
<dbReference type="CDD" id="cd02440">
    <property type="entry name" value="AdoMet_MTases"/>
    <property type="match status" value="1"/>
</dbReference>
<reference evidence="1" key="1">
    <citation type="submission" date="2021-01" db="EMBL/GenBank/DDBJ databases">
        <title>Adiantum capillus-veneris genome.</title>
        <authorList>
            <person name="Fang Y."/>
            <person name="Liao Q."/>
        </authorList>
    </citation>
    <scope>NUCLEOTIDE SEQUENCE</scope>
    <source>
        <strain evidence="1">H3</strain>
        <tissue evidence="1">Leaf</tissue>
    </source>
</reference>
<proteinExistence type="predicted"/>
<keyword evidence="2" id="KW-1185">Reference proteome</keyword>
<dbReference type="Pfam" id="PF10294">
    <property type="entry name" value="Methyltransf_16"/>
    <property type="match status" value="1"/>
</dbReference>